<dbReference type="OrthoDB" id="9801098at2"/>
<name>A0A223ATE5_9FIRM</name>
<evidence type="ECO:0000256" key="1">
    <source>
        <dbReference type="ARBA" id="ARBA00006763"/>
    </source>
</evidence>
<dbReference type="Pfam" id="PF03641">
    <property type="entry name" value="Lysine_decarbox"/>
    <property type="match status" value="1"/>
</dbReference>
<dbReference type="InterPro" id="IPR005269">
    <property type="entry name" value="LOG"/>
</dbReference>
<evidence type="ECO:0000313" key="4">
    <source>
        <dbReference type="Proteomes" id="UP000214689"/>
    </source>
</evidence>
<dbReference type="InterPro" id="IPR031100">
    <property type="entry name" value="LOG_fam"/>
</dbReference>
<dbReference type="EC" id="3.2.2.n1" evidence="2"/>
<keyword evidence="4" id="KW-1185">Reference proteome</keyword>
<accession>A0A223ATE5</accession>
<comment type="similarity">
    <text evidence="1 2">Belongs to the LOG family.</text>
</comment>
<dbReference type="EMBL" id="CP016199">
    <property type="protein sequence ID" value="ASS38236.1"/>
    <property type="molecule type" value="Genomic_DNA"/>
</dbReference>
<keyword evidence="2" id="KW-0203">Cytokinin biosynthesis</keyword>
<keyword evidence="2" id="KW-0378">Hydrolase</keyword>
<dbReference type="NCBIfam" id="TIGR00730">
    <property type="entry name" value="Rossman fold protein, TIGR00730 family"/>
    <property type="match status" value="1"/>
</dbReference>
<dbReference type="Gene3D" id="3.40.50.450">
    <property type="match status" value="1"/>
</dbReference>
<dbReference type="RefSeq" id="WP_094234477.1">
    <property type="nucleotide sequence ID" value="NZ_CP016199.1"/>
</dbReference>
<reference evidence="4" key="1">
    <citation type="submission" date="2016-05" db="EMBL/GenBank/DDBJ databases">
        <authorList>
            <person name="Holder M.E."/>
            <person name="Ajami N.J."/>
            <person name="Petrosino J.F."/>
        </authorList>
    </citation>
    <scope>NUCLEOTIDE SEQUENCE [LARGE SCALE GENOMIC DNA]</scope>
    <source>
        <strain evidence="4">ATCC 700696</strain>
    </source>
</reference>
<dbReference type="AlphaFoldDB" id="A0A223ATE5"/>
<dbReference type="GO" id="GO:0016799">
    <property type="term" value="F:hydrolase activity, hydrolyzing N-glycosyl compounds"/>
    <property type="evidence" value="ECO:0007669"/>
    <property type="project" value="TreeGrafter"/>
</dbReference>
<evidence type="ECO:0000256" key="2">
    <source>
        <dbReference type="RuleBase" id="RU363015"/>
    </source>
</evidence>
<protein>
    <recommendedName>
        <fullName evidence="2">Cytokinin riboside 5'-monophosphate phosphoribohydrolase</fullName>
        <ecNumber evidence="2">3.2.2.n1</ecNumber>
    </recommendedName>
</protein>
<organism evidence="3 4">
    <name type="scientific">Mogibacterium pumilum</name>
    <dbReference type="NCBI Taxonomy" id="86332"/>
    <lineage>
        <taxon>Bacteria</taxon>
        <taxon>Bacillati</taxon>
        <taxon>Bacillota</taxon>
        <taxon>Clostridia</taxon>
        <taxon>Peptostreptococcales</taxon>
        <taxon>Anaerovoracaceae</taxon>
        <taxon>Mogibacterium</taxon>
    </lineage>
</organism>
<sequence>MNITVYCGSRFGEKSEFKDRAVELGKWIVESGHSLVYGGGNVGLMGTVANTVLEGGAKVYGIIPEFLLEQEKGHEGLYTLEIVQSMPERKTRMIKLGDAFIAMPGGPGTLEEISEIISLRRLNRTEKPCIVYNIEGFYDSLKTLIDEMVDDGFLPAEDLSKVVFASNLDEIKAVLDEK</sequence>
<dbReference type="PANTHER" id="PTHR31223:SF70">
    <property type="entry name" value="LOG FAMILY PROTEIN YJL055W"/>
    <property type="match status" value="1"/>
</dbReference>
<gene>
    <name evidence="3" type="ORF">AXF17_07350</name>
</gene>
<dbReference type="SUPFAM" id="SSF102405">
    <property type="entry name" value="MCP/YpsA-like"/>
    <property type="match status" value="1"/>
</dbReference>
<dbReference type="Proteomes" id="UP000214689">
    <property type="component" value="Chromosome"/>
</dbReference>
<proteinExistence type="inferred from homology"/>
<dbReference type="PANTHER" id="PTHR31223">
    <property type="entry name" value="LOG FAMILY PROTEIN YJL055W"/>
    <property type="match status" value="1"/>
</dbReference>
<dbReference type="GO" id="GO:0005829">
    <property type="term" value="C:cytosol"/>
    <property type="evidence" value="ECO:0007669"/>
    <property type="project" value="TreeGrafter"/>
</dbReference>
<dbReference type="GO" id="GO:0009691">
    <property type="term" value="P:cytokinin biosynthetic process"/>
    <property type="evidence" value="ECO:0007669"/>
    <property type="project" value="UniProtKB-UniRule"/>
</dbReference>
<evidence type="ECO:0000313" key="3">
    <source>
        <dbReference type="EMBL" id="ASS38236.1"/>
    </source>
</evidence>